<accession>A0A0C2Y8P5</accession>
<dbReference type="OrthoDB" id="310030at2759"/>
<reference evidence="12" key="2">
    <citation type="submission" date="2015-01" db="EMBL/GenBank/DDBJ databases">
        <title>Evolutionary Origins and Diversification of the Mycorrhizal Mutualists.</title>
        <authorList>
            <consortium name="DOE Joint Genome Institute"/>
            <consortium name="Mycorrhizal Genomics Consortium"/>
            <person name="Kohler A."/>
            <person name="Kuo A."/>
            <person name="Nagy L.G."/>
            <person name="Floudas D."/>
            <person name="Copeland A."/>
            <person name="Barry K.W."/>
            <person name="Cichocki N."/>
            <person name="Veneault-Fourrey C."/>
            <person name="LaButti K."/>
            <person name="Lindquist E.A."/>
            <person name="Lipzen A."/>
            <person name="Lundell T."/>
            <person name="Morin E."/>
            <person name="Murat C."/>
            <person name="Riley R."/>
            <person name="Ohm R."/>
            <person name="Sun H."/>
            <person name="Tunlid A."/>
            <person name="Henrissat B."/>
            <person name="Grigoriev I.V."/>
            <person name="Hibbett D.S."/>
            <person name="Martin F."/>
        </authorList>
    </citation>
    <scope>NUCLEOTIDE SEQUENCE [LARGE SCALE GENOMIC DNA]</scope>
    <source>
        <strain evidence="12">h7</strain>
    </source>
</reference>
<dbReference type="GO" id="GO:0008250">
    <property type="term" value="C:oligosaccharyltransferase complex"/>
    <property type="evidence" value="ECO:0007669"/>
    <property type="project" value="UniProtKB-UniRule"/>
</dbReference>
<dbReference type="Pfam" id="PF04597">
    <property type="entry name" value="Ribophorin_I"/>
    <property type="match status" value="1"/>
</dbReference>
<sequence>MPKPWQIFPLFLLAASALASSQSFGNTAIVRTIELGGSVVHITTTYAIKSQEDGLTTYTVALGREEKEKTSWLEAKVKGQKTALQVKEHPFDADRKYYLVDIVLPKTLSINNTLNLVVETVQTHASQPWPATAGQNEDQTLRYSTDLFVVSPYATSVQRTKIKSLTPRVVSFTTPKNTDSFTKDAPASKAGATVTYGPFNDIPPSISQSFAENYQERVTVHYHHDQPVLEVVKLKRAVEISHWGANLNTEDNIVLHNAGPKLKGHFSRLDHQMQAFYKRPAPHVLPALNLHLPSGIRNAYYYDTIGNVSTSKLRTAPSVPKNRQGTQYSVLEFKPRYPILGGWNYSFTLGWDTPLEDSASYDKATGRYIVEVPIMNPILGAVVSEEELTVIFPEGATDVDFMAPFPAVSSWLGTHTTYLDTTGRPILTLNYKDLVVKHAESIFVSYKVSWSAHLKKPFAVGTAFLSLFTLGMIARRVNLTLHQKRKQSEK</sequence>
<reference evidence="11 12" key="1">
    <citation type="submission" date="2014-04" db="EMBL/GenBank/DDBJ databases">
        <authorList>
            <consortium name="DOE Joint Genome Institute"/>
            <person name="Kuo A."/>
            <person name="Gay G."/>
            <person name="Dore J."/>
            <person name="Kohler A."/>
            <person name="Nagy L.G."/>
            <person name="Floudas D."/>
            <person name="Copeland A."/>
            <person name="Barry K.W."/>
            <person name="Cichocki N."/>
            <person name="Veneault-Fourrey C."/>
            <person name="LaButti K."/>
            <person name="Lindquist E.A."/>
            <person name="Lipzen A."/>
            <person name="Lundell T."/>
            <person name="Morin E."/>
            <person name="Murat C."/>
            <person name="Sun H."/>
            <person name="Tunlid A."/>
            <person name="Henrissat B."/>
            <person name="Grigoriev I.V."/>
            <person name="Hibbett D.S."/>
            <person name="Martin F."/>
            <person name="Nordberg H.P."/>
            <person name="Cantor M.N."/>
            <person name="Hua S.X."/>
        </authorList>
    </citation>
    <scope>NUCLEOTIDE SEQUENCE [LARGE SCALE GENOMIC DNA]</scope>
    <source>
        <strain evidence="12">h7</strain>
    </source>
</reference>
<keyword evidence="5 10" id="KW-0812">Transmembrane</keyword>
<keyword evidence="8 10" id="KW-1133">Transmembrane helix</keyword>
<feature type="chain" id="PRO_5005111252" description="Dolichyl-diphosphooligosaccharide--protein glycosyltransferase subunit 1" evidence="10">
    <location>
        <begin position="22"/>
        <end position="490"/>
    </location>
</feature>
<evidence type="ECO:0000256" key="2">
    <source>
        <dbReference type="ARBA" id="ARBA00004115"/>
    </source>
</evidence>
<keyword evidence="12" id="KW-1185">Reference proteome</keyword>
<name>A0A0C2Y8P5_HEBCY</name>
<comment type="subcellular location">
    <subcellularLocation>
        <location evidence="2 10">Endoplasmic reticulum membrane</location>
        <topology evidence="2 10">Single-pass type I membrane protein</topology>
    </subcellularLocation>
</comment>
<dbReference type="AlphaFoldDB" id="A0A0C2Y8P5"/>
<keyword evidence="9 10" id="KW-0472">Membrane</keyword>
<dbReference type="UniPathway" id="UPA00378"/>
<organism evidence="11 12">
    <name type="scientific">Hebeloma cylindrosporum</name>
    <dbReference type="NCBI Taxonomy" id="76867"/>
    <lineage>
        <taxon>Eukaryota</taxon>
        <taxon>Fungi</taxon>
        <taxon>Dikarya</taxon>
        <taxon>Basidiomycota</taxon>
        <taxon>Agaricomycotina</taxon>
        <taxon>Agaricomycetes</taxon>
        <taxon>Agaricomycetidae</taxon>
        <taxon>Agaricales</taxon>
        <taxon>Agaricineae</taxon>
        <taxon>Hymenogastraceae</taxon>
        <taxon>Hebeloma</taxon>
    </lineage>
</organism>
<evidence type="ECO:0000256" key="3">
    <source>
        <dbReference type="ARBA" id="ARBA00004922"/>
    </source>
</evidence>
<evidence type="ECO:0000256" key="5">
    <source>
        <dbReference type="ARBA" id="ARBA00022692"/>
    </source>
</evidence>
<feature type="signal peptide" evidence="10">
    <location>
        <begin position="1"/>
        <end position="21"/>
    </location>
</feature>
<comment type="subunit">
    <text evidence="10">Component of the oligosaccharyltransferase (OST) complex.</text>
</comment>
<dbReference type="PANTHER" id="PTHR21049">
    <property type="entry name" value="RIBOPHORIN I"/>
    <property type="match status" value="1"/>
</dbReference>
<evidence type="ECO:0000256" key="6">
    <source>
        <dbReference type="ARBA" id="ARBA00022729"/>
    </source>
</evidence>
<dbReference type="STRING" id="686832.A0A0C2Y8P5"/>
<dbReference type="Proteomes" id="UP000053424">
    <property type="component" value="Unassembled WGS sequence"/>
</dbReference>
<keyword evidence="6 10" id="KW-0732">Signal</keyword>
<evidence type="ECO:0000256" key="7">
    <source>
        <dbReference type="ARBA" id="ARBA00022824"/>
    </source>
</evidence>
<keyword evidence="7 10" id="KW-0256">Endoplasmic reticulum</keyword>
<feature type="non-terminal residue" evidence="11">
    <location>
        <position position="490"/>
    </location>
</feature>
<evidence type="ECO:0000256" key="10">
    <source>
        <dbReference type="RuleBase" id="RU361143"/>
    </source>
</evidence>
<evidence type="ECO:0000256" key="9">
    <source>
        <dbReference type="ARBA" id="ARBA00023136"/>
    </source>
</evidence>
<dbReference type="InterPro" id="IPR007676">
    <property type="entry name" value="Ribophorin_I"/>
</dbReference>
<evidence type="ECO:0000256" key="4">
    <source>
        <dbReference type="ARBA" id="ARBA00008905"/>
    </source>
</evidence>
<comment type="function">
    <text evidence="1 10">Subunit of the oligosaccharyl transferase (OST) complex that catalyzes the initial transfer of a defined glycan (Glc(3)Man(9)GlcNAc(2) in eukaryotes) from the lipid carrier dolichol-pyrophosphate to an asparagine residue within an Asn-X-Ser/Thr consensus motif in nascent polypeptide chains, the first step in protein N-glycosylation. N-glycosylation occurs cotranslationally and the complex associates with the Sec61 complex at the channel-forming translocon complex that mediates protein translocation across the endoplasmic reticulum (ER). All subunits are required for a maximal enzyme activity.</text>
</comment>
<gene>
    <name evidence="11" type="ORF">M413DRAFT_441265</name>
</gene>
<protein>
    <recommendedName>
        <fullName evidence="10">Dolichyl-diphosphooligosaccharide--protein glycosyltransferase subunit 1</fullName>
    </recommendedName>
</protein>
<dbReference type="GO" id="GO:0018279">
    <property type="term" value="P:protein N-linked glycosylation via asparagine"/>
    <property type="evidence" value="ECO:0007669"/>
    <property type="project" value="TreeGrafter"/>
</dbReference>
<dbReference type="EMBL" id="KN831771">
    <property type="protein sequence ID" value="KIM46193.1"/>
    <property type="molecule type" value="Genomic_DNA"/>
</dbReference>
<comment type="pathway">
    <text evidence="3 10">Protein modification; protein glycosylation.</text>
</comment>
<evidence type="ECO:0000256" key="8">
    <source>
        <dbReference type="ARBA" id="ARBA00022989"/>
    </source>
</evidence>
<dbReference type="HOGENOM" id="CLU_031381_1_0_1"/>
<comment type="similarity">
    <text evidence="4 10">Belongs to the OST1 family.</text>
</comment>
<proteinExistence type="inferred from homology"/>
<dbReference type="PANTHER" id="PTHR21049:SF0">
    <property type="entry name" value="DOLICHYL-DIPHOSPHOOLIGOSACCHARIDE--PROTEIN GLYCOSYLTRANSFERASE SUBUNIT 1"/>
    <property type="match status" value="1"/>
</dbReference>
<evidence type="ECO:0000256" key="1">
    <source>
        <dbReference type="ARBA" id="ARBA00002791"/>
    </source>
</evidence>
<feature type="transmembrane region" description="Helical" evidence="10">
    <location>
        <begin position="458"/>
        <end position="477"/>
    </location>
</feature>
<evidence type="ECO:0000313" key="12">
    <source>
        <dbReference type="Proteomes" id="UP000053424"/>
    </source>
</evidence>
<evidence type="ECO:0000313" key="11">
    <source>
        <dbReference type="EMBL" id="KIM46193.1"/>
    </source>
</evidence>